<keyword evidence="2" id="KW-0812">Transmembrane</keyword>
<dbReference type="OrthoDB" id="203796at2759"/>
<dbReference type="Proteomes" id="UP000431533">
    <property type="component" value="Unassembled WGS sequence"/>
</dbReference>
<organism evidence="3 4">
    <name type="scientific">Lachnellula hyalina</name>
    <dbReference type="NCBI Taxonomy" id="1316788"/>
    <lineage>
        <taxon>Eukaryota</taxon>
        <taxon>Fungi</taxon>
        <taxon>Dikarya</taxon>
        <taxon>Ascomycota</taxon>
        <taxon>Pezizomycotina</taxon>
        <taxon>Leotiomycetes</taxon>
        <taxon>Helotiales</taxon>
        <taxon>Lachnaceae</taxon>
        <taxon>Lachnellula</taxon>
    </lineage>
</organism>
<protein>
    <submittedName>
        <fullName evidence="3">Uncharacterized protein</fullName>
    </submittedName>
</protein>
<name>A0A8H8QYF6_9HELO</name>
<accession>A0A8H8QYF6</accession>
<evidence type="ECO:0000313" key="3">
    <source>
        <dbReference type="EMBL" id="TVY24440.1"/>
    </source>
</evidence>
<sequence>MGNKKGEDAPYRDEPDRDDAASTSSAVLLGDFDSFPDEALPAYEDTASQPPSVPDFFRGTYPLINWYCAPPQLPFASYDMDETEQRTRFPNYSTNSGTLESMIREQASYPPTYFVTLHGSHTETRRNGNKETKDKINDFFIKINLTNLLSPGPGSDYSGKLELLPDNKRGFRGTRFPSLNPSLQDVEEADELRAWCDRYVADPAGVKSFTLKREIRNHDTKRLEQLLRSAIQETNYRGHLSVDFQTVHQTLIVYSPGMINQWRITTWIRWVFYLTFLWLFSWPFLFFLTSRYAVVKAVYDYADCPPGDDVGRKPTIMSEVDWYHRWESAIRRAALARMMCKDTYLDDAYRIATTRADARGVQVGASPQIPSTGNAFADGAFSLIGQGMRVAQDFNEVRGWGHDT</sequence>
<dbReference type="PANTHER" id="PTHR37848:SF1">
    <property type="entry name" value="SUN DOMAIN-CONTAINING PROTEIN"/>
    <property type="match status" value="1"/>
</dbReference>
<reference evidence="3 4" key="1">
    <citation type="submission" date="2018-05" db="EMBL/GenBank/DDBJ databases">
        <title>Genome sequencing and assembly of the regulated plant pathogen Lachnellula willkommii and related sister species for the development of diagnostic species identification markers.</title>
        <authorList>
            <person name="Giroux E."/>
            <person name="Bilodeau G."/>
        </authorList>
    </citation>
    <scope>NUCLEOTIDE SEQUENCE [LARGE SCALE GENOMIC DNA]</scope>
    <source>
        <strain evidence="3 4">CBS 185.66</strain>
    </source>
</reference>
<keyword evidence="4" id="KW-1185">Reference proteome</keyword>
<evidence type="ECO:0000313" key="4">
    <source>
        <dbReference type="Proteomes" id="UP000431533"/>
    </source>
</evidence>
<gene>
    <name evidence="3" type="ORF">LHYA1_G006629</name>
</gene>
<feature type="region of interest" description="Disordered" evidence="1">
    <location>
        <begin position="1"/>
        <end position="28"/>
    </location>
</feature>
<dbReference type="GeneID" id="41986827"/>
<proteinExistence type="predicted"/>
<dbReference type="PANTHER" id="PTHR37848">
    <property type="entry name" value="EXPRESSED PROTEIN"/>
    <property type="match status" value="1"/>
</dbReference>
<dbReference type="AlphaFoldDB" id="A0A8H8QYF6"/>
<evidence type="ECO:0000256" key="1">
    <source>
        <dbReference type="SAM" id="MobiDB-lite"/>
    </source>
</evidence>
<comment type="caution">
    <text evidence="3">The sequence shown here is derived from an EMBL/GenBank/DDBJ whole genome shotgun (WGS) entry which is preliminary data.</text>
</comment>
<keyword evidence="2" id="KW-1133">Transmembrane helix</keyword>
<dbReference type="RefSeq" id="XP_031003228.1">
    <property type="nucleotide sequence ID" value="XM_031151564.1"/>
</dbReference>
<dbReference type="EMBL" id="QGMH01000130">
    <property type="protein sequence ID" value="TVY24440.1"/>
    <property type="molecule type" value="Genomic_DNA"/>
</dbReference>
<keyword evidence="2" id="KW-0472">Membrane</keyword>
<feature type="compositionally biased region" description="Basic and acidic residues" evidence="1">
    <location>
        <begin position="1"/>
        <end position="20"/>
    </location>
</feature>
<evidence type="ECO:0000256" key="2">
    <source>
        <dbReference type="SAM" id="Phobius"/>
    </source>
</evidence>
<feature type="transmembrane region" description="Helical" evidence="2">
    <location>
        <begin position="267"/>
        <end position="288"/>
    </location>
</feature>